<feature type="transmembrane region" description="Helical" evidence="1">
    <location>
        <begin position="153"/>
        <end position="178"/>
    </location>
</feature>
<keyword evidence="1" id="KW-1133">Transmembrane helix</keyword>
<keyword evidence="1" id="KW-0472">Membrane</keyword>
<evidence type="ECO:0000313" key="3">
    <source>
        <dbReference type="Proteomes" id="UP000179807"/>
    </source>
</evidence>
<dbReference type="GeneID" id="94845549"/>
<evidence type="ECO:0000313" key="2">
    <source>
        <dbReference type="EMBL" id="OHS97343.1"/>
    </source>
</evidence>
<dbReference type="OrthoDB" id="10522779at2759"/>
<protein>
    <recommendedName>
        <fullName evidence="4">Ubiquitin-like domain-containing protein</fullName>
    </recommendedName>
</protein>
<evidence type="ECO:0000256" key="1">
    <source>
        <dbReference type="SAM" id="Phobius"/>
    </source>
</evidence>
<keyword evidence="3" id="KW-1185">Reference proteome</keyword>
<gene>
    <name evidence="2" type="ORF">TRFO_36464</name>
</gene>
<accession>A0A1J4JGC0</accession>
<dbReference type="VEuPathDB" id="TrichDB:TRFO_36464"/>
<reference evidence="2" key="1">
    <citation type="submission" date="2016-10" db="EMBL/GenBank/DDBJ databases">
        <authorList>
            <person name="Benchimol M."/>
            <person name="Almeida L.G."/>
            <person name="Vasconcelos A.T."/>
            <person name="Perreira-Neves A."/>
            <person name="Rosa I.A."/>
            <person name="Tasca T."/>
            <person name="Bogo M.R."/>
            <person name="de Souza W."/>
        </authorList>
    </citation>
    <scope>NUCLEOTIDE SEQUENCE [LARGE SCALE GENOMIC DNA]</scope>
    <source>
        <strain evidence="2">K</strain>
    </source>
</reference>
<dbReference type="RefSeq" id="XP_068350480.1">
    <property type="nucleotide sequence ID" value="XM_068510845.1"/>
</dbReference>
<comment type="caution">
    <text evidence="2">The sequence shown here is derived from an EMBL/GenBank/DDBJ whole genome shotgun (WGS) entry which is preliminary data.</text>
</comment>
<dbReference type="Proteomes" id="UP000179807">
    <property type="component" value="Unassembled WGS sequence"/>
</dbReference>
<sequence length="239" mass="26714">MFNYNEDLIQSLIIQSPQFDVSLNQKAGSNNLRLTIQASIQNPEVPGQRVLKTRFQNHPSTTPIQTAIKEFQKTVPEVSDKNLLIYYNNILYEDGTLESCHIQNDSILEIVALKKDKLSTENEGFRFVFWALIPLLISFSFLGAGLIGRFKMIYRAIYVLLSTIIGVPAAVFSVLGFVEQFSGPMKAAIVGQYWFGPHCFTSGMGCNNLFGLKDEKPVDNIDVLIQNMNNAINEVKGGV</sequence>
<evidence type="ECO:0008006" key="4">
    <source>
        <dbReference type="Google" id="ProtNLM"/>
    </source>
</evidence>
<name>A0A1J4JGC0_9EUKA</name>
<dbReference type="AlphaFoldDB" id="A0A1J4JGC0"/>
<keyword evidence="1" id="KW-0812">Transmembrane</keyword>
<dbReference type="EMBL" id="MLAK01001122">
    <property type="protein sequence ID" value="OHS97343.1"/>
    <property type="molecule type" value="Genomic_DNA"/>
</dbReference>
<organism evidence="2 3">
    <name type="scientific">Tritrichomonas foetus</name>
    <dbReference type="NCBI Taxonomy" id="1144522"/>
    <lineage>
        <taxon>Eukaryota</taxon>
        <taxon>Metamonada</taxon>
        <taxon>Parabasalia</taxon>
        <taxon>Tritrichomonadida</taxon>
        <taxon>Tritrichomonadidae</taxon>
        <taxon>Tritrichomonas</taxon>
    </lineage>
</organism>
<proteinExistence type="predicted"/>
<feature type="transmembrane region" description="Helical" evidence="1">
    <location>
        <begin position="127"/>
        <end position="147"/>
    </location>
</feature>